<evidence type="ECO:0000313" key="16">
    <source>
        <dbReference type="Proteomes" id="UP001152766"/>
    </source>
</evidence>
<evidence type="ECO:0000259" key="13">
    <source>
        <dbReference type="Pfam" id="PF00593"/>
    </source>
</evidence>
<dbReference type="InterPro" id="IPR037066">
    <property type="entry name" value="Plug_dom_sf"/>
</dbReference>
<dbReference type="CDD" id="cd01347">
    <property type="entry name" value="ligand_gated_channel"/>
    <property type="match status" value="1"/>
</dbReference>
<dbReference type="Proteomes" id="UP001152766">
    <property type="component" value="Unassembled WGS sequence"/>
</dbReference>
<dbReference type="EMBL" id="SGUG01000009">
    <property type="protein sequence ID" value="MDG0862421.1"/>
    <property type="molecule type" value="Genomic_DNA"/>
</dbReference>
<dbReference type="Gene3D" id="2.170.130.10">
    <property type="entry name" value="TonB-dependent receptor, plug domain"/>
    <property type="match status" value="1"/>
</dbReference>
<feature type="domain" description="TonB-dependent receptor-like beta-barrel" evidence="13">
    <location>
        <begin position="304"/>
        <end position="786"/>
    </location>
</feature>
<keyword evidence="5 10" id="KW-0812">Transmembrane</keyword>
<organism evidence="15 16">
    <name type="scientific">Pelomonas aquatica</name>
    <dbReference type="NCBI Taxonomy" id="431058"/>
    <lineage>
        <taxon>Bacteria</taxon>
        <taxon>Pseudomonadati</taxon>
        <taxon>Pseudomonadota</taxon>
        <taxon>Betaproteobacteria</taxon>
        <taxon>Burkholderiales</taxon>
        <taxon>Sphaerotilaceae</taxon>
        <taxon>Roseateles</taxon>
    </lineage>
</organism>
<evidence type="ECO:0000256" key="8">
    <source>
        <dbReference type="ARBA" id="ARBA00023170"/>
    </source>
</evidence>
<evidence type="ECO:0000256" key="4">
    <source>
        <dbReference type="ARBA" id="ARBA00022452"/>
    </source>
</evidence>
<dbReference type="GO" id="GO:0009279">
    <property type="term" value="C:cell outer membrane"/>
    <property type="evidence" value="ECO:0007669"/>
    <property type="project" value="UniProtKB-SubCell"/>
</dbReference>
<sequence length="826" mass="88077">MNTRTHRAPHRGHRPLHALALAAIATSASAADTTSTAANLLDVVVTTGSRGYPRTVADSPTPIDVIGGDQLEKLGANTALRDALAQLLPSFQTTTQASLSADSIARPAGLRGLSGAHVLVLVNGKRRHNSAVVSLAPNNQSNGSNPVDIDLIPVSAIDHIEVLRDGAAAQYGSDAIAGVINIVLKSRGSGGSSTTTLGTRHHFDNGGQDNGGTVQQTLDWGVALPRQGFLNLALDGKLQQATVRNTDATGAFYAPVGGQPDPREATVNKKVFAGGLPEIHVLNASYNAEAPLDDALNLYSFGTASARQGRVGQNFRRPNATNIIPSLYPDGTAPVYTLDERDFQVAGGARLTQAGWNWDLSSTYGRDSVANGSDHTLNASLGPSSPTRFDTFSSTFSQWTNNLDATRAYEVGLARPLQASWGLEHRQESYDTVSGDPRSYQFGGYVFPSGPLAGKLAATGAQGAITVTPGDEAHLRRNSYAAYLDLGLNPTRSWFVGLAGRAEHYDDGAGNTTSGKLTTRYELTPALSLRATASNGFRAPALTQSGFAQTSNQYNIVNGVSQFVQSKSVQVGSALGQALGASTLKPEKSRNLSLGLSFSPSRQANLSVDAYRISLSNRIAQTGFLQGAAVDALLLKNGFQSGQSIKYFANAIDTRTTGVDIVGDYTQDLAEAGQLRWTLGYNYNKTEITHIRDNPAQLAGLGLTLFDRAAQGAITHSNPRSKLILGANWQVADWTVSLRETRYDKVQLLNVNPLYDQAYAARWLTDLDLGWRLRAGTTLSIGANNLFNTYPSRNTVADINGFPPYSSISPFGFYGAFYYTRLNLTF</sequence>
<dbReference type="RefSeq" id="WP_268148815.1">
    <property type="nucleotide sequence ID" value="NZ_JAPPUW010000005.1"/>
</dbReference>
<dbReference type="InterPro" id="IPR039426">
    <property type="entry name" value="TonB-dep_rcpt-like"/>
</dbReference>
<dbReference type="InterPro" id="IPR036942">
    <property type="entry name" value="Beta-barrel_TonB_sf"/>
</dbReference>
<evidence type="ECO:0000256" key="5">
    <source>
        <dbReference type="ARBA" id="ARBA00022692"/>
    </source>
</evidence>
<evidence type="ECO:0000256" key="11">
    <source>
        <dbReference type="RuleBase" id="RU003357"/>
    </source>
</evidence>
<feature type="signal peptide" evidence="12">
    <location>
        <begin position="1"/>
        <end position="30"/>
    </location>
</feature>
<proteinExistence type="inferred from homology"/>
<evidence type="ECO:0000256" key="3">
    <source>
        <dbReference type="ARBA" id="ARBA00022448"/>
    </source>
</evidence>
<dbReference type="Pfam" id="PF07715">
    <property type="entry name" value="Plug"/>
    <property type="match status" value="1"/>
</dbReference>
<evidence type="ECO:0000256" key="6">
    <source>
        <dbReference type="ARBA" id="ARBA00023077"/>
    </source>
</evidence>
<evidence type="ECO:0000256" key="10">
    <source>
        <dbReference type="PROSITE-ProRule" id="PRU01360"/>
    </source>
</evidence>
<evidence type="ECO:0000313" key="15">
    <source>
        <dbReference type="EMBL" id="MDG0862421.1"/>
    </source>
</evidence>
<dbReference type="InterPro" id="IPR000531">
    <property type="entry name" value="Beta-barrel_TonB"/>
</dbReference>
<dbReference type="AlphaFoldDB" id="A0A9X4R4F4"/>
<keyword evidence="6 11" id="KW-0798">TonB box</keyword>
<gene>
    <name evidence="15" type="ORF">EXJ73_08045</name>
</gene>
<evidence type="ECO:0000256" key="1">
    <source>
        <dbReference type="ARBA" id="ARBA00004571"/>
    </source>
</evidence>
<reference evidence="15" key="1">
    <citation type="submission" date="2019-02" db="EMBL/GenBank/DDBJ databases">
        <title>Draft genome of the type strain Pelomonas aquatica CCUG 52575T.</title>
        <authorList>
            <person name="Gomila M."/>
            <person name="Lalucat J."/>
        </authorList>
    </citation>
    <scope>NUCLEOTIDE SEQUENCE</scope>
    <source>
        <strain evidence="15">CCUG 52575</strain>
    </source>
</reference>
<feature type="domain" description="TonB-dependent receptor plug" evidence="14">
    <location>
        <begin position="56"/>
        <end position="179"/>
    </location>
</feature>
<dbReference type="InterPro" id="IPR012910">
    <property type="entry name" value="Plug_dom"/>
</dbReference>
<dbReference type="SUPFAM" id="SSF56935">
    <property type="entry name" value="Porins"/>
    <property type="match status" value="1"/>
</dbReference>
<dbReference type="Gene3D" id="2.40.170.20">
    <property type="entry name" value="TonB-dependent receptor, beta-barrel domain"/>
    <property type="match status" value="1"/>
</dbReference>
<accession>A0A9X4R4F4</accession>
<keyword evidence="7 10" id="KW-0472">Membrane</keyword>
<keyword evidence="12" id="KW-0732">Signal</keyword>
<evidence type="ECO:0000256" key="9">
    <source>
        <dbReference type="ARBA" id="ARBA00023237"/>
    </source>
</evidence>
<evidence type="ECO:0000256" key="2">
    <source>
        <dbReference type="ARBA" id="ARBA00009810"/>
    </source>
</evidence>
<keyword evidence="16" id="KW-1185">Reference proteome</keyword>
<dbReference type="Pfam" id="PF00593">
    <property type="entry name" value="TonB_dep_Rec_b-barrel"/>
    <property type="match status" value="1"/>
</dbReference>
<protein>
    <submittedName>
        <fullName evidence="15">TonB-dependent receptor</fullName>
    </submittedName>
</protein>
<dbReference type="PANTHER" id="PTHR47234:SF3">
    <property type="entry name" value="SECRETIN_TONB SHORT N-TERMINAL DOMAIN-CONTAINING PROTEIN"/>
    <property type="match status" value="1"/>
</dbReference>
<comment type="caution">
    <text evidence="15">The sequence shown here is derived from an EMBL/GenBank/DDBJ whole genome shotgun (WGS) entry which is preliminary data.</text>
</comment>
<feature type="chain" id="PRO_5040778823" evidence="12">
    <location>
        <begin position="31"/>
        <end position="826"/>
    </location>
</feature>
<keyword evidence="9 10" id="KW-0998">Cell outer membrane</keyword>
<comment type="subcellular location">
    <subcellularLocation>
        <location evidence="1 10">Cell outer membrane</location>
        <topology evidence="1 10">Multi-pass membrane protein</topology>
    </subcellularLocation>
</comment>
<evidence type="ECO:0000259" key="14">
    <source>
        <dbReference type="Pfam" id="PF07715"/>
    </source>
</evidence>
<comment type="similarity">
    <text evidence="2 10 11">Belongs to the TonB-dependent receptor family.</text>
</comment>
<dbReference type="PANTHER" id="PTHR47234">
    <property type="match status" value="1"/>
</dbReference>
<keyword evidence="3 10" id="KW-0813">Transport</keyword>
<keyword evidence="8 15" id="KW-0675">Receptor</keyword>
<evidence type="ECO:0000256" key="7">
    <source>
        <dbReference type="ARBA" id="ARBA00023136"/>
    </source>
</evidence>
<evidence type="ECO:0000256" key="12">
    <source>
        <dbReference type="SAM" id="SignalP"/>
    </source>
</evidence>
<name>A0A9X4R4F4_9BURK</name>
<keyword evidence="4 10" id="KW-1134">Transmembrane beta strand</keyword>
<dbReference type="PROSITE" id="PS52016">
    <property type="entry name" value="TONB_DEPENDENT_REC_3"/>
    <property type="match status" value="1"/>
</dbReference>